<sequence>MSQEPLKPLELLRKTKIYMLPKDIGQQLKNNMRSVGPEGQPALTLHRQLMAPGSIFHRRIQITFSTPMQSQAAGGRPLRTEAMVSGRFLPNARRITRLIERLHATASAATSRTRVRLDAEEDNGSSGCSLEASAALTRGLWLSAALGAANVGGCISWGGAIHAQPCSCLVVQTRFFKDAMATQQWRLQGDIQVGKRSRLIPHVTFTQGNLEERIGVVVGCRFEVMPTAEPKERDAQCDLMSEAMAAGAKGDIMLSLAALLHVPLAESYLLSFDWKDDKNVYSPETGVVR</sequence>
<evidence type="ECO:0000313" key="2">
    <source>
        <dbReference type="Proteomes" id="UP001165090"/>
    </source>
</evidence>
<protein>
    <submittedName>
        <fullName evidence="1">Uncharacterized protein</fullName>
    </submittedName>
</protein>
<accession>A0ABQ5RS40</accession>
<keyword evidence="2" id="KW-1185">Reference proteome</keyword>
<dbReference type="EMBL" id="BSDZ01000008">
    <property type="protein sequence ID" value="GLI60408.1"/>
    <property type="molecule type" value="Genomic_DNA"/>
</dbReference>
<proteinExistence type="predicted"/>
<reference evidence="1 2" key="1">
    <citation type="journal article" date="2023" name="IScience">
        <title>Expanded male sex-determining region conserved during the evolution of homothallism in the green alga Volvox.</title>
        <authorList>
            <person name="Yamamoto K."/>
            <person name="Matsuzaki R."/>
            <person name="Mahakham W."/>
            <person name="Heman W."/>
            <person name="Sekimoto H."/>
            <person name="Kawachi M."/>
            <person name="Minakuchi Y."/>
            <person name="Toyoda A."/>
            <person name="Nozaki H."/>
        </authorList>
    </citation>
    <scope>NUCLEOTIDE SEQUENCE [LARGE SCALE GENOMIC DNA]</scope>
    <source>
        <strain evidence="1 2">NIES-4468</strain>
    </source>
</reference>
<comment type="caution">
    <text evidence="1">The sequence shown here is derived from an EMBL/GenBank/DDBJ whole genome shotgun (WGS) entry which is preliminary data.</text>
</comment>
<dbReference type="Proteomes" id="UP001165090">
    <property type="component" value="Unassembled WGS sequence"/>
</dbReference>
<organism evidence="1 2">
    <name type="scientific">Volvox africanus</name>
    <dbReference type="NCBI Taxonomy" id="51714"/>
    <lineage>
        <taxon>Eukaryota</taxon>
        <taxon>Viridiplantae</taxon>
        <taxon>Chlorophyta</taxon>
        <taxon>core chlorophytes</taxon>
        <taxon>Chlorophyceae</taxon>
        <taxon>CS clade</taxon>
        <taxon>Chlamydomonadales</taxon>
        <taxon>Volvocaceae</taxon>
        <taxon>Volvox</taxon>
    </lineage>
</organism>
<evidence type="ECO:0000313" key="1">
    <source>
        <dbReference type="EMBL" id="GLI60408.1"/>
    </source>
</evidence>
<gene>
    <name evidence="1" type="ORF">VaNZ11_002559</name>
</gene>
<name>A0ABQ5RS40_9CHLO</name>